<protein>
    <submittedName>
        <fullName evidence="9">Alkaline phosphatase</fullName>
    </submittedName>
</protein>
<feature type="transmembrane region" description="Helical" evidence="7">
    <location>
        <begin position="182"/>
        <end position="199"/>
    </location>
</feature>
<comment type="subcellular location">
    <subcellularLocation>
        <location evidence="1 7">Cell membrane</location>
        <topology evidence="1 7">Multi-pass membrane protein</topology>
    </subcellularLocation>
</comment>
<gene>
    <name evidence="9" type="ORF">D1345_00270</name>
</gene>
<keyword evidence="5 7" id="KW-1133">Transmembrane helix</keyword>
<dbReference type="InterPro" id="IPR032818">
    <property type="entry name" value="DedA-like"/>
</dbReference>
<feature type="transmembrane region" description="Helical" evidence="7">
    <location>
        <begin position="24"/>
        <end position="47"/>
    </location>
</feature>
<dbReference type="EMBL" id="CP031968">
    <property type="protein sequence ID" value="AXT44736.1"/>
    <property type="molecule type" value="Genomic_DNA"/>
</dbReference>
<evidence type="ECO:0000256" key="1">
    <source>
        <dbReference type="ARBA" id="ARBA00004651"/>
    </source>
</evidence>
<dbReference type="AlphaFoldDB" id="A0AAD0RML8"/>
<evidence type="ECO:0000259" key="8">
    <source>
        <dbReference type="Pfam" id="PF09335"/>
    </source>
</evidence>
<evidence type="ECO:0000256" key="7">
    <source>
        <dbReference type="RuleBase" id="RU367016"/>
    </source>
</evidence>
<dbReference type="Pfam" id="PF09335">
    <property type="entry name" value="VTT_dom"/>
    <property type="match status" value="1"/>
</dbReference>
<evidence type="ECO:0000313" key="10">
    <source>
        <dbReference type="Proteomes" id="UP000259465"/>
    </source>
</evidence>
<evidence type="ECO:0000256" key="4">
    <source>
        <dbReference type="ARBA" id="ARBA00022692"/>
    </source>
</evidence>
<keyword evidence="4 7" id="KW-0812">Transmembrane</keyword>
<accession>A0AAD0RML8</accession>
<keyword evidence="6 7" id="KW-0472">Membrane</keyword>
<reference evidence="9 10" key="1">
    <citation type="submission" date="2018-08" db="EMBL/GenBank/DDBJ databases">
        <title>Complete genome sequence of JP2-74.</title>
        <authorList>
            <person name="Wu L."/>
        </authorList>
    </citation>
    <scope>NUCLEOTIDE SEQUENCE [LARGE SCALE GENOMIC DNA]</scope>
    <source>
        <strain evidence="9 10">JP2-74</strain>
    </source>
</reference>
<sequence length="208" mass="22875">MLTMGFLSWLFGDENLMSLLAQNWALGVWIVAAIVFCETGLVVLPFLPGDGLLFATGALLGAQGVSPWWPMGLITLAAILGDLLNYSIGRSALGQTLIRRGWVKPQHLAKTQAFFDRYGAPTITIGRFVPVVRTVAPFLAGLTGMCPRRFACYNVLGAVIWCGGLVSMGYWLGAIPWVQNNMLWLVLGMVALLLLPPLWQWRRSRRKG</sequence>
<dbReference type="PANTHER" id="PTHR30353:SF0">
    <property type="entry name" value="TRANSMEMBRANE PROTEIN"/>
    <property type="match status" value="1"/>
</dbReference>
<organism evidence="9 10">
    <name type="scientific">Chromobacterium rhizoryzae</name>
    <dbReference type="NCBI Taxonomy" id="1778675"/>
    <lineage>
        <taxon>Bacteria</taxon>
        <taxon>Pseudomonadati</taxon>
        <taxon>Pseudomonadota</taxon>
        <taxon>Betaproteobacteria</taxon>
        <taxon>Neisseriales</taxon>
        <taxon>Chromobacteriaceae</taxon>
        <taxon>Chromobacterium</taxon>
    </lineage>
</organism>
<proteinExistence type="inferred from homology"/>
<feature type="domain" description="VTT" evidence="8">
    <location>
        <begin position="47"/>
        <end position="170"/>
    </location>
</feature>
<evidence type="ECO:0000256" key="5">
    <source>
        <dbReference type="ARBA" id="ARBA00022989"/>
    </source>
</evidence>
<evidence type="ECO:0000256" key="3">
    <source>
        <dbReference type="ARBA" id="ARBA00022475"/>
    </source>
</evidence>
<dbReference type="GO" id="GO:0005886">
    <property type="term" value="C:plasma membrane"/>
    <property type="evidence" value="ECO:0007669"/>
    <property type="project" value="UniProtKB-SubCell"/>
</dbReference>
<dbReference type="Proteomes" id="UP000259465">
    <property type="component" value="Chromosome"/>
</dbReference>
<keyword evidence="3 7" id="KW-1003">Cell membrane</keyword>
<dbReference type="KEGG" id="crz:D1345_00270"/>
<name>A0AAD0RML8_9NEIS</name>
<feature type="transmembrane region" description="Helical" evidence="7">
    <location>
        <begin position="150"/>
        <end position="170"/>
    </location>
</feature>
<feature type="transmembrane region" description="Helical" evidence="7">
    <location>
        <begin position="67"/>
        <end position="88"/>
    </location>
</feature>
<dbReference type="PANTHER" id="PTHR30353">
    <property type="entry name" value="INNER MEMBRANE PROTEIN DEDA-RELATED"/>
    <property type="match status" value="1"/>
</dbReference>
<keyword evidence="10" id="KW-1185">Reference proteome</keyword>
<comment type="similarity">
    <text evidence="2 7">Belongs to the DedA family.</text>
</comment>
<evidence type="ECO:0000256" key="2">
    <source>
        <dbReference type="ARBA" id="ARBA00010792"/>
    </source>
</evidence>
<evidence type="ECO:0000256" key="6">
    <source>
        <dbReference type="ARBA" id="ARBA00023136"/>
    </source>
</evidence>
<evidence type="ECO:0000313" key="9">
    <source>
        <dbReference type="EMBL" id="AXT44736.1"/>
    </source>
</evidence>
<dbReference type="InterPro" id="IPR032816">
    <property type="entry name" value="VTT_dom"/>
</dbReference>